<dbReference type="GO" id="GO:0030288">
    <property type="term" value="C:outer membrane-bounded periplasmic space"/>
    <property type="evidence" value="ECO:0007669"/>
    <property type="project" value="TreeGrafter"/>
</dbReference>
<name>A0A0X8X0N6_9SPHI</name>
<dbReference type="PANTHER" id="PTHR32060:SF30">
    <property type="entry name" value="CARBOXY-TERMINAL PROCESSING PROTEASE CTPA"/>
    <property type="match status" value="1"/>
</dbReference>
<dbReference type="GO" id="GO:0007165">
    <property type="term" value="P:signal transduction"/>
    <property type="evidence" value="ECO:0007669"/>
    <property type="project" value="TreeGrafter"/>
</dbReference>
<evidence type="ECO:0000313" key="2">
    <source>
        <dbReference type="Proteomes" id="UP000218263"/>
    </source>
</evidence>
<dbReference type="SUPFAM" id="SSF50156">
    <property type="entry name" value="PDZ domain-like"/>
    <property type="match status" value="1"/>
</dbReference>
<dbReference type="Pfam" id="PF03572">
    <property type="entry name" value="Peptidase_S41"/>
    <property type="match status" value="1"/>
</dbReference>
<dbReference type="CDD" id="cd07561">
    <property type="entry name" value="Peptidase_S41_CPP_like"/>
    <property type="match status" value="1"/>
</dbReference>
<dbReference type="Gene3D" id="3.30.750.170">
    <property type="match status" value="1"/>
</dbReference>
<dbReference type="InterPro" id="IPR029045">
    <property type="entry name" value="ClpP/crotonase-like_dom_sf"/>
</dbReference>
<dbReference type="SUPFAM" id="SSF52096">
    <property type="entry name" value="ClpP/crotonase"/>
    <property type="match status" value="1"/>
</dbReference>
<dbReference type="OrthoDB" id="7168509at2"/>
<dbReference type="Gene3D" id="2.30.42.10">
    <property type="match status" value="1"/>
</dbReference>
<dbReference type="KEGG" id="mgot:MgSA37_01823"/>
<dbReference type="InterPro" id="IPR036034">
    <property type="entry name" value="PDZ_sf"/>
</dbReference>
<dbReference type="EMBL" id="AP017313">
    <property type="protein sequence ID" value="BAU53654.1"/>
    <property type="molecule type" value="Genomic_DNA"/>
</dbReference>
<dbReference type="GO" id="GO:0006508">
    <property type="term" value="P:proteolysis"/>
    <property type="evidence" value="ECO:0007669"/>
    <property type="project" value="UniProtKB-KW"/>
</dbReference>
<sequence>MKKIFYAALIISVSLIAACKKSSNSKTNTNPTEPSKIGTTLQLVQDSVWLYAKEDYLWFDQLPSYANFGPRTFTDPDALTALTKELDALSQYAINPATGAAYEKSLYSAGTAKYSFIDDGSESAALNGVKGDFGFDVQYNQWNDLRVEFAYAGSPAGIAGIHRGDMITSINGSTKITYDSGTYGDGSGTNLNFVSNAIYNSKTITLGLTRTNGTTYTASLNTGNYNVNPILKDTVVTDSAGHKVGYIVFNSFVSDAVADPLLNAAFADFATAGISDLVVDLRYNGGGYVSTAEHIDNLLVPSAKTGSLMYNTYYNSNLVAGNDPLLHNQWRSGTPDYNYAQFSYTVADNAVNFAKVGSLNINRVFFIITGQTASASELTINNLRPEMDVQLIGEQSYGKPVGFFDIDINKYIMFTPEFSVQNSAGQGGYYQGFTPGTGGYAGVNDYDDLTKDWGDPTEGLLADALRYTYKSTYIKPAGAVKNRGLSQVSFAAAAPKRNLLNKHKFIGMIGKKTSLLNILKRNK</sequence>
<accession>A0A0X8X0N6</accession>
<dbReference type="Gene3D" id="3.90.226.10">
    <property type="entry name" value="2-enoyl-CoA Hydratase, Chain A, domain 1"/>
    <property type="match status" value="1"/>
</dbReference>
<dbReference type="PROSITE" id="PS51257">
    <property type="entry name" value="PROKAR_LIPOPROTEIN"/>
    <property type="match status" value="1"/>
</dbReference>
<dbReference type="PANTHER" id="PTHR32060">
    <property type="entry name" value="TAIL-SPECIFIC PROTEASE"/>
    <property type="match status" value="1"/>
</dbReference>
<organism evidence="1 2">
    <name type="scientific">Mucilaginibacter gotjawali</name>
    <dbReference type="NCBI Taxonomy" id="1550579"/>
    <lineage>
        <taxon>Bacteria</taxon>
        <taxon>Pseudomonadati</taxon>
        <taxon>Bacteroidota</taxon>
        <taxon>Sphingobacteriia</taxon>
        <taxon>Sphingobacteriales</taxon>
        <taxon>Sphingobacteriaceae</taxon>
        <taxon>Mucilaginibacter</taxon>
    </lineage>
</organism>
<protein>
    <submittedName>
        <fullName evidence="1">Peptidase family S41</fullName>
    </submittedName>
</protein>
<dbReference type="GO" id="GO:0004175">
    <property type="term" value="F:endopeptidase activity"/>
    <property type="evidence" value="ECO:0007669"/>
    <property type="project" value="TreeGrafter"/>
</dbReference>
<keyword evidence="2" id="KW-1185">Reference proteome</keyword>
<evidence type="ECO:0000313" key="1">
    <source>
        <dbReference type="EMBL" id="BAU53654.1"/>
    </source>
</evidence>
<dbReference type="RefSeq" id="WP_096351309.1">
    <property type="nucleotide sequence ID" value="NZ_AP017313.1"/>
</dbReference>
<dbReference type="InterPro" id="IPR005151">
    <property type="entry name" value="Tail-specific_protease"/>
</dbReference>
<dbReference type="AlphaFoldDB" id="A0A0X8X0N6"/>
<dbReference type="Proteomes" id="UP000218263">
    <property type="component" value="Chromosome"/>
</dbReference>
<reference evidence="1 2" key="1">
    <citation type="submission" date="2015-12" db="EMBL/GenBank/DDBJ databases">
        <title>Genome sequence of Mucilaginibacter gotjawali.</title>
        <authorList>
            <person name="Lee J.S."/>
            <person name="Lee K.C."/>
            <person name="Kim K.K."/>
            <person name="Lee B.W."/>
        </authorList>
    </citation>
    <scope>NUCLEOTIDE SEQUENCE [LARGE SCALE GENOMIC DNA]</scope>
    <source>
        <strain evidence="1 2">SA3-7</strain>
    </source>
</reference>
<dbReference type="PROSITE" id="PS50106">
    <property type="entry name" value="PDZ"/>
    <property type="match status" value="1"/>
</dbReference>
<dbReference type="GO" id="GO:0008236">
    <property type="term" value="F:serine-type peptidase activity"/>
    <property type="evidence" value="ECO:0007669"/>
    <property type="project" value="InterPro"/>
</dbReference>
<proteinExistence type="predicted"/>
<gene>
    <name evidence="1" type="ORF">MgSA37_01823</name>
</gene>
<dbReference type="InterPro" id="IPR001478">
    <property type="entry name" value="PDZ"/>
</dbReference>